<accession>A0A9D2H8L0</accession>
<evidence type="ECO:0000256" key="1">
    <source>
        <dbReference type="SAM" id="MobiDB-lite"/>
    </source>
</evidence>
<keyword evidence="2" id="KW-0732">Signal</keyword>
<sequence>MIRIGKKAAVLTAAGLFAAASVTGCSGSIDTEAVVATVGDEEITLGVANFYARLTQGQYETYYAGMMGTTAEAMWTQEAEEDKTYEDSTKETLMEALENLYLMSQHAEEYEVSLSEDEQKAIEEAVKQFDEDNTDQAKEIVSGYRKDVQKYLELMTISQKMTEKMREGVDENVSDEEAAQKAMQYVFFSYQTTDEEGNSIELTDEEKESLKETAQAFCDAVRAGTDAETAAADAGVEVQTATFDAESTTPDTALVAAADALENEGDVTDVTETENGLYVAKLTSLFDREATDAEKENIIEERRQDQYDSLLEQWREDTEIKVDEKVWKKVDFENYGVTVITSEDGSTDSTEDGSAADDGTAAE</sequence>
<name>A0A9D2H8L0_9FIRM</name>
<gene>
    <name evidence="3" type="ORF">H9798_01910</name>
</gene>
<feature type="chain" id="PRO_5038778512" evidence="2">
    <location>
        <begin position="25"/>
        <end position="363"/>
    </location>
</feature>
<comment type="caution">
    <text evidence="3">The sequence shown here is derived from an EMBL/GenBank/DDBJ whole genome shotgun (WGS) entry which is preliminary data.</text>
</comment>
<evidence type="ECO:0000313" key="4">
    <source>
        <dbReference type="Proteomes" id="UP000824223"/>
    </source>
</evidence>
<feature type="region of interest" description="Disordered" evidence="1">
    <location>
        <begin position="340"/>
        <end position="363"/>
    </location>
</feature>
<proteinExistence type="predicted"/>
<dbReference type="InterPro" id="IPR027304">
    <property type="entry name" value="Trigger_fact/SurA_dom_sf"/>
</dbReference>
<keyword evidence="3" id="KW-0413">Isomerase</keyword>
<reference evidence="3" key="1">
    <citation type="journal article" date="2021" name="PeerJ">
        <title>Extensive microbial diversity within the chicken gut microbiome revealed by metagenomics and culture.</title>
        <authorList>
            <person name="Gilroy R."/>
            <person name="Ravi A."/>
            <person name="Getino M."/>
            <person name="Pursley I."/>
            <person name="Horton D.L."/>
            <person name="Alikhan N.F."/>
            <person name="Baker D."/>
            <person name="Gharbi K."/>
            <person name="Hall N."/>
            <person name="Watson M."/>
            <person name="Adriaenssens E.M."/>
            <person name="Foster-Nyarko E."/>
            <person name="Jarju S."/>
            <person name="Secka A."/>
            <person name="Antonio M."/>
            <person name="Oren A."/>
            <person name="Chaudhuri R.R."/>
            <person name="La Ragione R."/>
            <person name="Hildebrand F."/>
            <person name="Pallen M.J."/>
        </authorList>
    </citation>
    <scope>NUCLEOTIDE SEQUENCE</scope>
    <source>
        <strain evidence="3">ChiSjej2B20-11307</strain>
    </source>
</reference>
<dbReference type="Proteomes" id="UP000824223">
    <property type="component" value="Unassembled WGS sequence"/>
</dbReference>
<evidence type="ECO:0000256" key="2">
    <source>
        <dbReference type="SAM" id="SignalP"/>
    </source>
</evidence>
<dbReference type="PROSITE" id="PS51257">
    <property type="entry name" value="PROKAR_LIPOPROTEIN"/>
    <property type="match status" value="1"/>
</dbReference>
<dbReference type="GO" id="GO:0016853">
    <property type="term" value="F:isomerase activity"/>
    <property type="evidence" value="ECO:0007669"/>
    <property type="project" value="UniProtKB-KW"/>
</dbReference>
<feature type="compositionally biased region" description="Acidic residues" evidence="1">
    <location>
        <begin position="345"/>
        <end position="355"/>
    </location>
</feature>
<dbReference type="AlphaFoldDB" id="A0A9D2H8L0"/>
<feature type="signal peptide" evidence="2">
    <location>
        <begin position="1"/>
        <end position="24"/>
    </location>
</feature>
<evidence type="ECO:0000313" key="3">
    <source>
        <dbReference type="EMBL" id="HJA05892.1"/>
    </source>
</evidence>
<organism evidence="3 4">
    <name type="scientific">Candidatus Mediterraneibacter pullicola</name>
    <dbReference type="NCBI Taxonomy" id="2838682"/>
    <lineage>
        <taxon>Bacteria</taxon>
        <taxon>Bacillati</taxon>
        <taxon>Bacillota</taxon>
        <taxon>Clostridia</taxon>
        <taxon>Lachnospirales</taxon>
        <taxon>Lachnospiraceae</taxon>
        <taxon>Mediterraneibacter</taxon>
    </lineage>
</organism>
<protein>
    <submittedName>
        <fullName evidence="3">Peptidyl-prolyl cis-trans isomerase</fullName>
    </submittedName>
</protein>
<dbReference type="EMBL" id="DXAK01000008">
    <property type="protein sequence ID" value="HJA05892.1"/>
    <property type="molecule type" value="Genomic_DNA"/>
</dbReference>
<dbReference type="SUPFAM" id="SSF109998">
    <property type="entry name" value="Triger factor/SurA peptide-binding domain-like"/>
    <property type="match status" value="1"/>
</dbReference>
<reference evidence="3" key="2">
    <citation type="submission" date="2021-04" db="EMBL/GenBank/DDBJ databases">
        <authorList>
            <person name="Gilroy R."/>
        </authorList>
    </citation>
    <scope>NUCLEOTIDE SEQUENCE</scope>
    <source>
        <strain evidence="3">ChiSjej2B20-11307</strain>
    </source>
</reference>